<protein>
    <submittedName>
        <fullName evidence="1">Uncharacterized protein</fullName>
    </submittedName>
</protein>
<dbReference type="EMBL" id="BMKN01000001">
    <property type="protein sequence ID" value="GGE45384.1"/>
    <property type="molecule type" value="Genomic_DNA"/>
</dbReference>
<reference evidence="1" key="1">
    <citation type="journal article" date="2014" name="Int. J. Syst. Evol. Microbiol.">
        <title>Complete genome sequence of Corynebacterium casei LMG S-19264T (=DSM 44701T), isolated from a smear-ripened cheese.</title>
        <authorList>
            <consortium name="US DOE Joint Genome Institute (JGI-PGF)"/>
            <person name="Walter F."/>
            <person name="Albersmeier A."/>
            <person name="Kalinowski J."/>
            <person name="Ruckert C."/>
        </authorList>
    </citation>
    <scope>NUCLEOTIDE SEQUENCE</scope>
    <source>
        <strain evidence="1">CGMCC 1.16012</strain>
    </source>
</reference>
<accession>A0A917EI44</accession>
<dbReference type="InterPro" id="IPR027417">
    <property type="entry name" value="P-loop_NTPase"/>
</dbReference>
<organism evidence="1 2">
    <name type="scientific">Actibacterium pelagium</name>
    <dbReference type="NCBI Taxonomy" id="2029103"/>
    <lineage>
        <taxon>Bacteria</taxon>
        <taxon>Pseudomonadati</taxon>
        <taxon>Pseudomonadota</taxon>
        <taxon>Alphaproteobacteria</taxon>
        <taxon>Rhodobacterales</taxon>
        <taxon>Roseobacteraceae</taxon>
        <taxon>Actibacterium</taxon>
    </lineage>
</organism>
<dbReference type="AlphaFoldDB" id="A0A917EI44"/>
<dbReference type="OrthoDB" id="7904151at2"/>
<dbReference type="Proteomes" id="UP000606730">
    <property type="component" value="Unassembled WGS sequence"/>
</dbReference>
<evidence type="ECO:0000313" key="1">
    <source>
        <dbReference type="EMBL" id="GGE45384.1"/>
    </source>
</evidence>
<reference evidence="1" key="2">
    <citation type="submission" date="2020-09" db="EMBL/GenBank/DDBJ databases">
        <authorList>
            <person name="Sun Q."/>
            <person name="Zhou Y."/>
        </authorList>
    </citation>
    <scope>NUCLEOTIDE SEQUENCE</scope>
    <source>
        <strain evidence="1">CGMCC 1.16012</strain>
    </source>
</reference>
<name>A0A917EI44_9RHOB</name>
<comment type="caution">
    <text evidence="1">The sequence shown here is derived from an EMBL/GenBank/DDBJ whole genome shotgun (WGS) entry which is preliminary data.</text>
</comment>
<proteinExistence type="predicted"/>
<dbReference type="Gene3D" id="3.40.50.300">
    <property type="entry name" value="P-loop containing nucleotide triphosphate hydrolases"/>
    <property type="match status" value="1"/>
</dbReference>
<sequence>MTLQDSGIEIHRNHTVAPTRFQIFGERSTGTHIVGRFVMRHLNLKLIHDYGWKHGFPSMPGVAPEHLIIVCFRNAEDWLRSMHTKPWHCSPAMQKLDFSDFIRARWDSVVDREDAFPWTAPGTQMMDLQLDRHPITGKRFRNLVSMRNSKHRAHLGFRNRNVNLLMVRMEAVLADPEGFLQKVSDGFALPDPEPFRPIKQRLGSKFKALVDDRPETPDAITIEDREFLLDQLNLQMEAEIGYTYD</sequence>
<gene>
    <name evidence="1" type="ORF">GCM10011517_11230</name>
</gene>
<dbReference type="RefSeq" id="WP_095596040.1">
    <property type="nucleotide sequence ID" value="NZ_BMKN01000001.1"/>
</dbReference>
<evidence type="ECO:0000313" key="2">
    <source>
        <dbReference type="Proteomes" id="UP000606730"/>
    </source>
</evidence>
<dbReference type="SUPFAM" id="SSF52540">
    <property type="entry name" value="P-loop containing nucleoside triphosphate hydrolases"/>
    <property type="match status" value="1"/>
</dbReference>
<keyword evidence="2" id="KW-1185">Reference proteome</keyword>